<sequence length="132" mass="15518">TIPIVESLTPLPVRKEWLESLGFQLFYNRTPDTIRKLKNAFRKAGLSGSCLTIAEVAQKRIDCLVKDERIKLDRSLHDFLSKYRGHEHSENDVKRTAYILSKIPYPNGYLIWFNPRIKPHPVTDWINRQKTR</sequence>
<accession>X1FGQ1</accession>
<dbReference type="AlphaFoldDB" id="X1FGQ1"/>
<gene>
    <name evidence="1" type="ORF">S03H2_10130</name>
</gene>
<comment type="caution">
    <text evidence="1">The sequence shown here is derived from an EMBL/GenBank/DDBJ whole genome shotgun (WGS) entry which is preliminary data.</text>
</comment>
<name>X1FGQ1_9ZZZZ</name>
<protein>
    <submittedName>
        <fullName evidence="1">Uncharacterized protein</fullName>
    </submittedName>
</protein>
<reference evidence="1" key="1">
    <citation type="journal article" date="2014" name="Front. Microbiol.">
        <title>High frequency of phylogenetically diverse reductive dehalogenase-homologous genes in deep subseafloor sedimentary metagenomes.</title>
        <authorList>
            <person name="Kawai M."/>
            <person name="Futagami T."/>
            <person name="Toyoda A."/>
            <person name="Takaki Y."/>
            <person name="Nishi S."/>
            <person name="Hori S."/>
            <person name="Arai W."/>
            <person name="Tsubouchi T."/>
            <person name="Morono Y."/>
            <person name="Uchiyama I."/>
            <person name="Ito T."/>
            <person name="Fujiyama A."/>
            <person name="Inagaki F."/>
            <person name="Takami H."/>
        </authorList>
    </citation>
    <scope>NUCLEOTIDE SEQUENCE</scope>
    <source>
        <strain evidence="1">Expedition CK06-06</strain>
    </source>
</reference>
<dbReference type="EMBL" id="BARU01005233">
    <property type="protein sequence ID" value="GAH28554.1"/>
    <property type="molecule type" value="Genomic_DNA"/>
</dbReference>
<evidence type="ECO:0000313" key="1">
    <source>
        <dbReference type="EMBL" id="GAH28554.1"/>
    </source>
</evidence>
<organism evidence="1">
    <name type="scientific">marine sediment metagenome</name>
    <dbReference type="NCBI Taxonomy" id="412755"/>
    <lineage>
        <taxon>unclassified sequences</taxon>
        <taxon>metagenomes</taxon>
        <taxon>ecological metagenomes</taxon>
    </lineage>
</organism>
<feature type="non-terminal residue" evidence="1">
    <location>
        <position position="1"/>
    </location>
</feature>
<proteinExistence type="predicted"/>